<dbReference type="Gene3D" id="1.10.287.110">
    <property type="entry name" value="DnaJ domain"/>
    <property type="match status" value="1"/>
</dbReference>
<dbReference type="InterPro" id="IPR001623">
    <property type="entry name" value="DnaJ_domain"/>
</dbReference>
<feature type="region of interest" description="Disordered" evidence="1">
    <location>
        <begin position="379"/>
        <end position="427"/>
    </location>
</feature>
<feature type="region of interest" description="Disordered" evidence="1">
    <location>
        <begin position="237"/>
        <end position="256"/>
    </location>
</feature>
<dbReference type="PROSITE" id="PS50076">
    <property type="entry name" value="DNAJ_2"/>
    <property type="match status" value="1"/>
</dbReference>
<dbReference type="SUPFAM" id="SSF46565">
    <property type="entry name" value="Chaperone J-domain"/>
    <property type="match status" value="1"/>
</dbReference>
<protein>
    <recommendedName>
        <fullName evidence="2">J domain-containing protein</fullName>
    </recommendedName>
</protein>
<reference evidence="3 4" key="1">
    <citation type="submission" date="2017-06" db="EMBL/GenBank/DDBJ databases">
        <title>Comparative genomic analysis of Ambrosia Fusariam Clade fungi.</title>
        <authorList>
            <person name="Stajich J.E."/>
            <person name="Carrillo J."/>
            <person name="Kijimoto T."/>
            <person name="Eskalen A."/>
            <person name="O'Donnell K."/>
            <person name="Kasson M."/>
        </authorList>
    </citation>
    <scope>NUCLEOTIDE SEQUENCE [LARGE SCALE GENOMIC DNA]</scope>
    <source>
        <strain evidence="3 4">NRRL62606</strain>
    </source>
</reference>
<name>A0A428NIP6_9HYPO</name>
<feature type="region of interest" description="Disordered" evidence="1">
    <location>
        <begin position="1"/>
        <end position="20"/>
    </location>
</feature>
<dbReference type="InterPro" id="IPR036869">
    <property type="entry name" value="J_dom_sf"/>
</dbReference>
<accession>A0A428NIP6</accession>
<dbReference type="CDD" id="cd06257">
    <property type="entry name" value="DnaJ"/>
    <property type="match status" value="1"/>
</dbReference>
<evidence type="ECO:0000313" key="4">
    <source>
        <dbReference type="Proteomes" id="UP000287972"/>
    </source>
</evidence>
<dbReference type="EMBL" id="NKCL01001306">
    <property type="protein sequence ID" value="RSL40664.1"/>
    <property type="molecule type" value="Genomic_DNA"/>
</dbReference>
<evidence type="ECO:0000259" key="2">
    <source>
        <dbReference type="PROSITE" id="PS50076"/>
    </source>
</evidence>
<dbReference type="AlphaFoldDB" id="A0A428NIP6"/>
<sequence length="728" mass="83451">MRHQPPSVEDESENDGRSTKLKAVPYGNHLEVIKDGNLQDAIVAARPTIVKSWLENELSNVSEKDLLSYSDKLCTEEQINKISAAVSHQMTGGKRRSKAALTEELGQHKTVLEFFIEYALDEALYQLEVIPRRQREEIEHILALKRNGGDDYQMLKIDREMTRSELFERRRQLVFLVHPDRNPDPQATECTQIVLDAAQRLLDSGGRTSYKPPARQSKDVNASDFENMFGPGAYLVGTDESDMSDEEKEETPEIPEEVRKVHRHIRKYIEPGFSKFKLDADIIRGVLKGNNTIKRLNLKAKRPSDAYLVPPEVLYALTQQQKQVVDTAENQGVRDAEKELSLLRQNWLNTFKKRENQWPESWADIMERAVRERLDEIGKNKIDPNQPGDPMNGGDTNQVGDPMDGLDNNQSDYSARGSSVSTTMSVTAGDDTTQPIVRPIQSLRSGYTLLGDKILGYRPLKRYNRYEGQYFTHSMKFFVETPGSKIFKIFSGSEIGYQAALAYDRLPESEKNDVGRYLEDVSNGKMDPGAFEEILSVGAKESEFEMIDRLPETWVRIAMAGDENPSKAKIIHRTALRSWVDNADKLIDSFYVDNGIEPPWAFTRFPDPRNAVRYMALKYPAPRRRALEVRDRPRLAMGSHYNEARLIGYDETGERSRLAARPYQDEPALTASEERDNRLIHAFEQLTVAFREQREEQRDSTWQEQRFFNIVNKAKMTRLPKRQVLLVL</sequence>
<feature type="compositionally biased region" description="Polar residues" evidence="1">
    <location>
        <begin position="407"/>
        <end position="427"/>
    </location>
</feature>
<dbReference type="Proteomes" id="UP000287972">
    <property type="component" value="Unassembled WGS sequence"/>
</dbReference>
<keyword evidence="4" id="KW-1185">Reference proteome</keyword>
<proteinExistence type="predicted"/>
<gene>
    <name evidence="3" type="ORF">CEP51_016671</name>
</gene>
<evidence type="ECO:0000313" key="3">
    <source>
        <dbReference type="EMBL" id="RSL40664.1"/>
    </source>
</evidence>
<organism evidence="3 4">
    <name type="scientific">Fusarium floridanum</name>
    <dbReference type="NCBI Taxonomy" id="1325733"/>
    <lineage>
        <taxon>Eukaryota</taxon>
        <taxon>Fungi</taxon>
        <taxon>Dikarya</taxon>
        <taxon>Ascomycota</taxon>
        <taxon>Pezizomycotina</taxon>
        <taxon>Sordariomycetes</taxon>
        <taxon>Hypocreomycetidae</taxon>
        <taxon>Hypocreales</taxon>
        <taxon>Nectriaceae</taxon>
        <taxon>Fusarium</taxon>
        <taxon>Fusarium solani species complex</taxon>
    </lineage>
</organism>
<feature type="compositionally biased region" description="Acidic residues" evidence="1">
    <location>
        <begin position="239"/>
        <end position="255"/>
    </location>
</feature>
<comment type="caution">
    <text evidence="3">The sequence shown here is derived from an EMBL/GenBank/DDBJ whole genome shotgun (WGS) entry which is preliminary data.</text>
</comment>
<feature type="domain" description="J" evidence="2">
    <location>
        <begin position="150"/>
        <end position="214"/>
    </location>
</feature>
<evidence type="ECO:0000256" key="1">
    <source>
        <dbReference type="SAM" id="MobiDB-lite"/>
    </source>
</evidence>